<dbReference type="Pfam" id="PF01618">
    <property type="entry name" value="MotA_ExbB"/>
    <property type="match status" value="1"/>
</dbReference>
<proteinExistence type="inferred from homology"/>
<evidence type="ECO:0000313" key="10">
    <source>
        <dbReference type="Proteomes" id="UP000555728"/>
    </source>
</evidence>
<dbReference type="EMBL" id="JACIGI010000003">
    <property type="protein sequence ID" value="MBB4284849.1"/>
    <property type="molecule type" value="Genomic_DNA"/>
</dbReference>
<dbReference type="GO" id="GO:0005886">
    <property type="term" value="C:plasma membrane"/>
    <property type="evidence" value="ECO:0007669"/>
    <property type="project" value="UniProtKB-SubCell"/>
</dbReference>
<keyword evidence="3 7" id="KW-0812">Transmembrane</keyword>
<sequence length="212" mass="21782">MTAVVDLLREGVEAGGPIVVILGGLSVYALALVILKAVQLAGVLGGRRAREAAIVSWGRGERETAERALSEGRTPMDRVVLAAMRGRAAGLDRVALTAEVERLGNAELDRLGRNLRMLEVIAMVSPLLGLLGTVLGMIQSFQELELAGGSANAAVLAGGIWQALLTTAAGLSVAIPAAIAANLMAARVDRVGHAIEHDAGRILAAVPVHPAG</sequence>
<dbReference type="InterPro" id="IPR002898">
    <property type="entry name" value="MotA_ExbB_proton_chnl"/>
</dbReference>
<evidence type="ECO:0000256" key="5">
    <source>
        <dbReference type="ARBA" id="ARBA00023136"/>
    </source>
</evidence>
<evidence type="ECO:0000313" key="9">
    <source>
        <dbReference type="EMBL" id="MBB4284849.1"/>
    </source>
</evidence>
<dbReference type="AlphaFoldDB" id="A0A7W6WJN0"/>
<protein>
    <submittedName>
        <fullName evidence="9">Biopolymer transport protein ExbB</fullName>
    </submittedName>
</protein>
<accession>A0A7W6WJN0</accession>
<dbReference type="PANTHER" id="PTHR30625">
    <property type="entry name" value="PROTEIN TOLQ"/>
    <property type="match status" value="1"/>
</dbReference>
<keyword evidence="2" id="KW-1003">Cell membrane</keyword>
<keyword evidence="6" id="KW-0813">Transport</keyword>
<keyword evidence="4 7" id="KW-1133">Transmembrane helix</keyword>
<dbReference type="PANTHER" id="PTHR30625:SF11">
    <property type="entry name" value="MOTA_TOLQ_EXBB PROTON CHANNEL DOMAIN-CONTAINING PROTEIN"/>
    <property type="match status" value="1"/>
</dbReference>
<evidence type="ECO:0000256" key="1">
    <source>
        <dbReference type="ARBA" id="ARBA00004651"/>
    </source>
</evidence>
<evidence type="ECO:0000256" key="4">
    <source>
        <dbReference type="ARBA" id="ARBA00022989"/>
    </source>
</evidence>
<reference evidence="9 10" key="1">
    <citation type="submission" date="2020-08" db="EMBL/GenBank/DDBJ databases">
        <title>Genome sequencing of Purple Non-Sulfur Bacteria from various extreme environments.</title>
        <authorList>
            <person name="Mayer M."/>
        </authorList>
    </citation>
    <scope>NUCLEOTIDE SEQUENCE [LARGE SCALE GENOMIC DNA]</scope>
    <source>
        <strain evidence="9 10">JA135</strain>
    </source>
</reference>
<feature type="transmembrane region" description="Helical" evidence="7">
    <location>
        <begin position="159"/>
        <end position="181"/>
    </location>
</feature>
<keyword evidence="5 7" id="KW-0472">Membrane</keyword>
<evidence type="ECO:0000256" key="6">
    <source>
        <dbReference type="RuleBase" id="RU004057"/>
    </source>
</evidence>
<evidence type="ECO:0000256" key="7">
    <source>
        <dbReference type="SAM" id="Phobius"/>
    </source>
</evidence>
<feature type="domain" description="MotA/TolQ/ExbB proton channel" evidence="8">
    <location>
        <begin position="73"/>
        <end position="196"/>
    </location>
</feature>
<keyword evidence="6" id="KW-0653">Protein transport</keyword>
<comment type="subcellular location">
    <subcellularLocation>
        <location evidence="1">Cell membrane</location>
        <topology evidence="1">Multi-pass membrane protein</topology>
    </subcellularLocation>
    <subcellularLocation>
        <location evidence="6">Membrane</location>
        <topology evidence="6">Multi-pass membrane protein</topology>
    </subcellularLocation>
</comment>
<dbReference type="Proteomes" id="UP000555728">
    <property type="component" value="Unassembled WGS sequence"/>
</dbReference>
<evidence type="ECO:0000256" key="2">
    <source>
        <dbReference type="ARBA" id="ARBA00022475"/>
    </source>
</evidence>
<dbReference type="GO" id="GO:0017038">
    <property type="term" value="P:protein import"/>
    <property type="evidence" value="ECO:0007669"/>
    <property type="project" value="TreeGrafter"/>
</dbReference>
<feature type="transmembrane region" description="Helical" evidence="7">
    <location>
        <begin position="18"/>
        <end position="38"/>
    </location>
</feature>
<keyword evidence="10" id="KW-1185">Reference proteome</keyword>
<evidence type="ECO:0000259" key="8">
    <source>
        <dbReference type="Pfam" id="PF01618"/>
    </source>
</evidence>
<dbReference type="RefSeq" id="WP_184431470.1">
    <property type="nucleotide sequence ID" value="NZ_JACIGI010000003.1"/>
</dbReference>
<comment type="similarity">
    <text evidence="6">Belongs to the exbB/tolQ family.</text>
</comment>
<organism evidence="9 10">
    <name type="scientific">Roseospira goensis</name>
    <dbReference type="NCBI Taxonomy" id="391922"/>
    <lineage>
        <taxon>Bacteria</taxon>
        <taxon>Pseudomonadati</taxon>
        <taxon>Pseudomonadota</taxon>
        <taxon>Alphaproteobacteria</taxon>
        <taxon>Rhodospirillales</taxon>
        <taxon>Rhodospirillaceae</taxon>
        <taxon>Roseospira</taxon>
    </lineage>
</organism>
<evidence type="ECO:0000256" key="3">
    <source>
        <dbReference type="ARBA" id="ARBA00022692"/>
    </source>
</evidence>
<feature type="transmembrane region" description="Helical" evidence="7">
    <location>
        <begin position="120"/>
        <end position="139"/>
    </location>
</feature>
<comment type="caution">
    <text evidence="9">The sequence shown here is derived from an EMBL/GenBank/DDBJ whole genome shotgun (WGS) entry which is preliminary data.</text>
</comment>
<gene>
    <name evidence="9" type="ORF">GGD88_000560</name>
</gene>
<name>A0A7W6WJN0_9PROT</name>
<dbReference type="InterPro" id="IPR050790">
    <property type="entry name" value="ExbB/TolQ_transport"/>
</dbReference>